<comment type="caution">
    <text evidence="2">The sequence shown here is derived from an EMBL/GenBank/DDBJ whole genome shotgun (WGS) entry which is preliminary data.</text>
</comment>
<evidence type="ECO:0000313" key="2">
    <source>
        <dbReference type="EMBL" id="KAF2317556.1"/>
    </source>
</evidence>
<evidence type="ECO:0000256" key="1">
    <source>
        <dbReference type="SAM" id="MobiDB-lite"/>
    </source>
</evidence>
<dbReference type="AlphaFoldDB" id="A0A6A6MYS3"/>
<proteinExistence type="predicted"/>
<reference evidence="2 3" key="1">
    <citation type="journal article" date="2020" name="Mol. Plant">
        <title>The Chromosome-Based Rubber Tree Genome Provides New Insights into Spurge Genome Evolution and Rubber Biosynthesis.</title>
        <authorList>
            <person name="Liu J."/>
            <person name="Shi C."/>
            <person name="Shi C.C."/>
            <person name="Li W."/>
            <person name="Zhang Q.J."/>
            <person name="Zhang Y."/>
            <person name="Li K."/>
            <person name="Lu H.F."/>
            <person name="Shi C."/>
            <person name="Zhu S.T."/>
            <person name="Xiao Z.Y."/>
            <person name="Nan H."/>
            <person name="Yue Y."/>
            <person name="Zhu X.G."/>
            <person name="Wu Y."/>
            <person name="Hong X.N."/>
            <person name="Fan G.Y."/>
            <person name="Tong Y."/>
            <person name="Zhang D."/>
            <person name="Mao C.L."/>
            <person name="Liu Y.L."/>
            <person name="Hao S.J."/>
            <person name="Liu W.Q."/>
            <person name="Lv M.Q."/>
            <person name="Zhang H.B."/>
            <person name="Liu Y."/>
            <person name="Hu-Tang G.R."/>
            <person name="Wang J.P."/>
            <person name="Wang J.H."/>
            <person name="Sun Y.H."/>
            <person name="Ni S.B."/>
            <person name="Chen W.B."/>
            <person name="Zhang X.C."/>
            <person name="Jiao Y.N."/>
            <person name="Eichler E.E."/>
            <person name="Li G.H."/>
            <person name="Liu X."/>
            <person name="Gao L.Z."/>
        </authorList>
    </citation>
    <scope>NUCLEOTIDE SEQUENCE [LARGE SCALE GENOMIC DNA]</scope>
    <source>
        <strain evidence="3">cv. GT1</strain>
        <tissue evidence="2">Leaf</tissue>
    </source>
</reference>
<feature type="compositionally biased region" description="Basic residues" evidence="1">
    <location>
        <begin position="104"/>
        <end position="118"/>
    </location>
</feature>
<feature type="compositionally biased region" description="Basic and acidic residues" evidence="1">
    <location>
        <begin position="56"/>
        <end position="65"/>
    </location>
</feature>
<dbReference type="Proteomes" id="UP000467840">
    <property type="component" value="Chromosome 6"/>
</dbReference>
<dbReference type="EMBL" id="JAAGAX010000004">
    <property type="protein sequence ID" value="KAF2317556.1"/>
    <property type="molecule type" value="Genomic_DNA"/>
</dbReference>
<protein>
    <submittedName>
        <fullName evidence="2">Uncharacterized protein</fullName>
    </submittedName>
</protein>
<feature type="region of interest" description="Disordered" evidence="1">
    <location>
        <begin position="56"/>
        <end position="92"/>
    </location>
</feature>
<evidence type="ECO:0000313" key="3">
    <source>
        <dbReference type="Proteomes" id="UP000467840"/>
    </source>
</evidence>
<sequence length="261" mass="29816">MGSSKPVSNLEERKEDTGLSTLEVTKASNVDIYKKVTKFEPLSLTTEVASMRWEEKEKQMEDGHSRLSMQKGSSRFKKIPTPPPPADPPHEFKKKIEIDAGHCRLSRQKGSSRFKKIPTRPPPSDPPQEFKKKIEIDAEGGHSRLSMLKKQKFSSTPVSNLEERKEDTGLLTLEEVMKASNVDINKEVTKFEALLLTIEVASRKWEEKEKQKGSSRSKKILIPPLPDPPQEFRKKIEIDAEDGTVVCRCLRSKHFRVLQRR</sequence>
<feature type="region of interest" description="Disordered" evidence="1">
    <location>
        <begin position="104"/>
        <end position="164"/>
    </location>
</feature>
<organism evidence="2 3">
    <name type="scientific">Hevea brasiliensis</name>
    <name type="common">Para rubber tree</name>
    <name type="synonym">Siphonia brasiliensis</name>
    <dbReference type="NCBI Taxonomy" id="3981"/>
    <lineage>
        <taxon>Eukaryota</taxon>
        <taxon>Viridiplantae</taxon>
        <taxon>Streptophyta</taxon>
        <taxon>Embryophyta</taxon>
        <taxon>Tracheophyta</taxon>
        <taxon>Spermatophyta</taxon>
        <taxon>Magnoliopsida</taxon>
        <taxon>eudicotyledons</taxon>
        <taxon>Gunneridae</taxon>
        <taxon>Pentapetalae</taxon>
        <taxon>rosids</taxon>
        <taxon>fabids</taxon>
        <taxon>Malpighiales</taxon>
        <taxon>Euphorbiaceae</taxon>
        <taxon>Crotonoideae</taxon>
        <taxon>Micrandreae</taxon>
        <taxon>Hevea</taxon>
    </lineage>
</organism>
<gene>
    <name evidence="2" type="ORF">GH714_024505</name>
</gene>
<accession>A0A6A6MYS3</accession>
<feature type="region of interest" description="Disordered" evidence="1">
    <location>
        <begin position="204"/>
        <end position="231"/>
    </location>
</feature>
<keyword evidence="3" id="KW-1185">Reference proteome</keyword>
<feature type="compositionally biased region" description="Basic and acidic residues" evidence="1">
    <location>
        <begin position="128"/>
        <end position="142"/>
    </location>
</feature>
<name>A0A6A6MYS3_HEVBR</name>